<evidence type="ECO:0000313" key="3">
    <source>
        <dbReference type="EMBL" id="RPB20353.1"/>
    </source>
</evidence>
<gene>
    <name evidence="3" type="ORF">L211DRAFT_524223</name>
</gene>
<proteinExistence type="predicted"/>
<evidence type="ECO:0000313" key="4">
    <source>
        <dbReference type="Proteomes" id="UP000267821"/>
    </source>
</evidence>
<dbReference type="PANTHER" id="PTHR21310:SF51">
    <property type="entry name" value="AMINOGLYCOSIDE PHOSPHOTRANSFERASE DOMAIN-CONTAINING PROTEIN"/>
    <property type="match status" value="1"/>
</dbReference>
<organism evidence="3 4">
    <name type="scientific">Terfezia boudieri ATCC MYA-4762</name>
    <dbReference type="NCBI Taxonomy" id="1051890"/>
    <lineage>
        <taxon>Eukaryota</taxon>
        <taxon>Fungi</taxon>
        <taxon>Dikarya</taxon>
        <taxon>Ascomycota</taxon>
        <taxon>Pezizomycotina</taxon>
        <taxon>Pezizomycetes</taxon>
        <taxon>Pezizales</taxon>
        <taxon>Pezizaceae</taxon>
        <taxon>Terfezia</taxon>
    </lineage>
</organism>
<dbReference type="Pfam" id="PF01636">
    <property type="entry name" value="APH"/>
    <property type="match status" value="1"/>
</dbReference>
<dbReference type="OrthoDB" id="10003767at2759"/>
<dbReference type="InterPro" id="IPR051678">
    <property type="entry name" value="AGP_Transferase"/>
</dbReference>
<dbReference type="InterPro" id="IPR002575">
    <property type="entry name" value="Aminoglycoside_PTrfase"/>
</dbReference>
<dbReference type="Gene3D" id="3.90.1200.10">
    <property type="match status" value="1"/>
</dbReference>
<sequence>MPQRLLEEEDSACGNDLGRDQEEKRQEDAEEADEGDELESFRPLLSHLRLENLPELATSLKTAQLGADASTSSPLTCTVSPQPLTGANNILYRVRFSDSSTWIFKIPCIGYLPEWSEVSGRKLRSEANTMNFIRKHTTIPVPEVYAFDSRLDNVINAPYIAMEFIDGINMFEKWYGTADGDEKRGEEQLEERRVRWLKAVAEILFELGKFRFDKCGMLDFTDDGDGPISIGPLSVSDMEAEKQLQECSIDLVPPKFCEIGPFLDTKTYLLGLLDLRSFTGPTMNLQRILRQLINWIPESIATAQLGPDGNRFVLCHPDFGLQNIMISNDDDCDILSIIDWDGVATSPLCLGNERYPHWLTREWDPLMYQYDPEDPENNKLENSPEDLQRYREIYATYMQRLYKVITCIHNS</sequence>
<feature type="compositionally biased region" description="Acidic residues" evidence="1">
    <location>
        <begin position="28"/>
        <end position="38"/>
    </location>
</feature>
<dbReference type="EMBL" id="ML121573">
    <property type="protein sequence ID" value="RPB20353.1"/>
    <property type="molecule type" value="Genomic_DNA"/>
</dbReference>
<reference evidence="3 4" key="1">
    <citation type="journal article" date="2018" name="Nat. Ecol. Evol.">
        <title>Pezizomycetes genomes reveal the molecular basis of ectomycorrhizal truffle lifestyle.</title>
        <authorList>
            <person name="Murat C."/>
            <person name="Payen T."/>
            <person name="Noel B."/>
            <person name="Kuo A."/>
            <person name="Morin E."/>
            <person name="Chen J."/>
            <person name="Kohler A."/>
            <person name="Krizsan K."/>
            <person name="Balestrini R."/>
            <person name="Da Silva C."/>
            <person name="Montanini B."/>
            <person name="Hainaut M."/>
            <person name="Levati E."/>
            <person name="Barry K.W."/>
            <person name="Belfiori B."/>
            <person name="Cichocki N."/>
            <person name="Clum A."/>
            <person name="Dockter R.B."/>
            <person name="Fauchery L."/>
            <person name="Guy J."/>
            <person name="Iotti M."/>
            <person name="Le Tacon F."/>
            <person name="Lindquist E.A."/>
            <person name="Lipzen A."/>
            <person name="Malagnac F."/>
            <person name="Mello A."/>
            <person name="Molinier V."/>
            <person name="Miyauchi S."/>
            <person name="Poulain J."/>
            <person name="Riccioni C."/>
            <person name="Rubini A."/>
            <person name="Sitrit Y."/>
            <person name="Splivallo R."/>
            <person name="Traeger S."/>
            <person name="Wang M."/>
            <person name="Zifcakova L."/>
            <person name="Wipf D."/>
            <person name="Zambonelli A."/>
            <person name="Paolocci F."/>
            <person name="Nowrousian M."/>
            <person name="Ottonello S."/>
            <person name="Baldrian P."/>
            <person name="Spatafora J.W."/>
            <person name="Henrissat B."/>
            <person name="Nagy L.G."/>
            <person name="Aury J.M."/>
            <person name="Wincker P."/>
            <person name="Grigoriev I.V."/>
            <person name="Bonfante P."/>
            <person name="Martin F.M."/>
        </authorList>
    </citation>
    <scope>NUCLEOTIDE SEQUENCE [LARGE SCALE GENOMIC DNA]</scope>
    <source>
        <strain evidence="3 4">ATCC MYA-4762</strain>
    </source>
</reference>
<name>A0A3N4LBT9_9PEZI</name>
<feature type="region of interest" description="Disordered" evidence="1">
    <location>
        <begin position="1"/>
        <end position="38"/>
    </location>
</feature>
<evidence type="ECO:0000256" key="1">
    <source>
        <dbReference type="SAM" id="MobiDB-lite"/>
    </source>
</evidence>
<accession>A0A3N4LBT9</accession>
<protein>
    <recommendedName>
        <fullName evidence="2">Aminoglycoside phosphotransferase domain-containing protein</fullName>
    </recommendedName>
</protein>
<feature type="compositionally biased region" description="Basic and acidic residues" evidence="1">
    <location>
        <begin position="17"/>
        <end position="27"/>
    </location>
</feature>
<dbReference type="InParanoid" id="A0A3N4LBT9"/>
<dbReference type="Gene3D" id="3.30.200.20">
    <property type="entry name" value="Phosphorylase Kinase, domain 1"/>
    <property type="match status" value="1"/>
</dbReference>
<evidence type="ECO:0000259" key="2">
    <source>
        <dbReference type="Pfam" id="PF01636"/>
    </source>
</evidence>
<dbReference type="PANTHER" id="PTHR21310">
    <property type="entry name" value="AMINOGLYCOSIDE PHOSPHOTRANSFERASE-RELATED-RELATED"/>
    <property type="match status" value="1"/>
</dbReference>
<dbReference type="Proteomes" id="UP000267821">
    <property type="component" value="Unassembled WGS sequence"/>
</dbReference>
<dbReference type="FunCoup" id="A0A3N4LBT9">
    <property type="interactions" value="15"/>
</dbReference>
<dbReference type="AlphaFoldDB" id="A0A3N4LBT9"/>
<dbReference type="SUPFAM" id="SSF56112">
    <property type="entry name" value="Protein kinase-like (PK-like)"/>
    <property type="match status" value="1"/>
</dbReference>
<dbReference type="STRING" id="1051890.A0A3N4LBT9"/>
<dbReference type="InterPro" id="IPR011009">
    <property type="entry name" value="Kinase-like_dom_sf"/>
</dbReference>
<keyword evidence="4" id="KW-1185">Reference proteome</keyword>
<feature type="domain" description="Aminoglycoside phosphotransferase" evidence="2">
    <location>
        <begin position="86"/>
        <end position="344"/>
    </location>
</feature>